<reference evidence="2 3" key="1">
    <citation type="journal article" date="2024" name="Plant J.">
        <title>Genome sequences and population genomics reveal climatic adaptation and genomic divergence between two closely related sweetgum species.</title>
        <authorList>
            <person name="Xu W.Q."/>
            <person name="Ren C.Q."/>
            <person name="Zhang X.Y."/>
            <person name="Comes H.P."/>
            <person name="Liu X.H."/>
            <person name="Li Y.G."/>
            <person name="Kettle C.J."/>
            <person name="Jalonen R."/>
            <person name="Gaisberger H."/>
            <person name="Ma Y.Z."/>
            <person name="Qiu Y.X."/>
        </authorList>
    </citation>
    <scope>NUCLEOTIDE SEQUENCE [LARGE SCALE GENOMIC DNA]</scope>
    <source>
        <strain evidence="2">Hangzhou</strain>
    </source>
</reference>
<evidence type="ECO:0000256" key="1">
    <source>
        <dbReference type="SAM" id="Phobius"/>
    </source>
</evidence>
<keyword evidence="1" id="KW-1133">Transmembrane helix</keyword>
<keyword evidence="3" id="KW-1185">Reference proteome</keyword>
<accession>A0AAP0WWW7</accession>
<dbReference type="AlphaFoldDB" id="A0AAP0WWW7"/>
<dbReference type="Proteomes" id="UP001415857">
    <property type="component" value="Unassembled WGS sequence"/>
</dbReference>
<dbReference type="EMBL" id="JBBPBK010000006">
    <property type="protein sequence ID" value="KAK9283029.1"/>
    <property type="molecule type" value="Genomic_DNA"/>
</dbReference>
<keyword evidence="1" id="KW-0472">Membrane</keyword>
<evidence type="ECO:0000313" key="3">
    <source>
        <dbReference type="Proteomes" id="UP001415857"/>
    </source>
</evidence>
<sequence length="107" mass="11561">MGLVLIKTHLVGHIHMVVGKVLGYPYLARVMPVEEEKGKGSNLVGATTPRRCRIFTVGGLLHGVTTIGKSRVSSRRRHKGFCTAAIQGLFIVAIRGFTSVAFLSNDT</sequence>
<evidence type="ECO:0000313" key="2">
    <source>
        <dbReference type="EMBL" id="KAK9283029.1"/>
    </source>
</evidence>
<feature type="transmembrane region" description="Helical" evidence="1">
    <location>
        <begin position="81"/>
        <end position="103"/>
    </location>
</feature>
<name>A0AAP0WWW7_LIQFO</name>
<keyword evidence="1" id="KW-0812">Transmembrane</keyword>
<gene>
    <name evidence="2" type="ORF">L1049_011257</name>
</gene>
<protein>
    <submittedName>
        <fullName evidence="2">Uncharacterized protein</fullName>
    </submittedName>
</protein>
<proteinExistence type="predicted"/>
<comment type="caution">
    <text evidence="2">The sequence shown here is derived from an EMBL/GenBank/DDBJ whole genome shotgun (WGS) entry which is preliminary data.</text>
</comment>
<organism evidence="2 3">
    <name type="scientific">Liquidambar formosana</name>
    <name type="common">Formosan gum</name>
    <dbReference type="NCBI Taxonomy" id="63359"/>
    <lineage>
        <taxon>Eukaryota</taxon>
        <taxon>Viridiplantae</taxon>
        <taxon>Streptophyta</taxon>
        <taxon>Embryophyta</taxon>
        <taxon>Tracheophyta</taxon>
        <taxon>Spermatophyta</taxon>
        <taxon>Magnoliopsida</taxon>
        <taxon>eudicotyledons</taxon>
        <taxon>Gunneridae</taxon>
        <taxon>Pentapetalae</taxon>
        <taxon>Saxifragales</taxon>
        <taxon>Altingiaceae</taxon>
        <taxon>Liquidambar</taxon>
    </lineage>
</organism>